<dbReference type="GO" id="GO:0005634">
    <property type="term" value="C:nucleus"/>
    <property type="evidence" value="ECO:0007669"/>
    <property type="project" value="UniProtKB-SubCell"/>
</dbReference>
<feature type="domain" description="Exportin-1/Importin-beta-like" evidence="6">
    <location>
        <begin position="121"/>
        <end position="275"/>
    </location>
</feature>
<dbReference type="InterPro" id="IPR016024">
    <property type="entry name" value="ARM-type_fold"/>
</dbReference>
<keyword evidence="4" id="KW-0539">Nucleus</keyword>
<comment type="similarity">
    <text evidence="2">Belongs to the importin beta family.</text>
</comment>
<evidence type="ECO:0000256" key="3">
    <source>
        <dbReference type="ARBA" id="ARBA00022448"/>
    </source>
</evidence>
<dbReference type="OrthoDB" id="435593at2759"/>
<dbReference type="Proteomes" id="UP000789595">
    <property type="component" value="Unassembled WGS sequence"/>
</dbReference>
<accession>A0A8J2SEP9</accession>
<evidence type="ECO:0000256" key="1">
    <source>
        <dbReference type="ARBA" id="ARBA00004123"/>
    </source>
</evidence>
<dbReference type="InterPro" id="IPR051345">
    <property type="entry name" value="Importin_beta-like_NTR"/>
</dbReference>
<dbReference type="Pfam" id="PF24138">
    <property type="entry name" value="TPR_TNPO3_IPO13_2nd"/>
    <property type="match status" value="1"/>
</dbReference>
<dbReference type="Gene3D" id="1.25.10.10">
    <property type="entry name" value="Leucine-rich Repeat Variant"/>
    <property type="match status" value="1"/>
</dbReference>
<dbReference type="SUPFAM" id="SSF48371">
    <property type="entry name" value="ARM repeat"/>
    <property type="match status" value="1"/>
</dbReference>
<dbReference type="Pfam" id="PF24139">
    <property type="entry name" value="TPR_TNPO3_IPO13_4th"/>
    <property type="match status" value="1"/>
</dbReference>
<dbReference type="PANTHER" id="PTHR12363:SF33">
    <property type="entry name" value="IMPORTIN-13"/>
    <property type="match status" value="1"/>
</dbReference>
<evidence type="ECO:0000313" key="8">
    <source>
        <dbReference type="Proteomes" id="UP000789595"/>
    </source>
</evidence>
<keyword evidence="3" id="KW-0813">Transport</keyword>
<keyword evidence="8" id="KW-1185">Reference proteome</keyword>
<organism evidence="7 8">
    <name type="scientific">Pelagomonas calceolata</name>
    <dbReference type="NCBI Taxonomy" id="35677"/>
    <lineage>
        <taxon>Eukaryota</taxon>
        <taxon>Sar</taxon>
        <taxon>Stramenopiles</taxon>
        <taxon>Ochrophyta</taxon>
        <taxon>Pelagophyceae</taxon>
        <taxon>Pelagomonadales</taxon>
        <taxon>Pelagomonadaceae</taxon>
        <taxon>Pelagomonas</taxon>
    </lineage>
</organism>
<evidence type="ECO:0000256" key="2">
    <source>
        <dbReference type="ARBA" id="ARBA00007991"/>
    </source>
</evidence>
<dbReference type="GO" id="GO:0005737">
    <property type="term" value="C:cytoplasm"/>
    <property type="evidence" value="ECO:0007669"/>
    <property type="project" value="TreeGrafter"/>
</dbReference>
<comment type="subcellular location">
    <subcellularLocation>
        <location evidence="1">Nucleus</location>
    </subcellularLocation>
</comment>
<dbReference type="GO" id="GO:0006606">
    <property type="term" value="P:protein import into nucleus"/>
    <property type="evidence" value="ECO:0007669"/>
    <property type="project" value="TreeGrafter"/>
</dbReference>
<dbReference type="InterPro" id="IPR011989">
    <property type="entry name" value="ARM-like"/>
</dbReference>
<dbReference type="InterPro" id="IPR058537">
    <property type="entry name" value="TPR_TNPO3_IPO13_4th"/>
</dbReference>
<reference evidence="7" key="1">
    <citation type="submission" date="2021-11" db="EMBL/GenBank/DDBJ databases">
        <authorList>
            <consortium name="Genoscope - CEA"/>
            <person name="William W."/>
        </authorList>
    </citation>
    <scope>NUCLEOTIDE SEQUENCE</scope>
</reference>
<name>A0A8J2SEP9_9STRA</name>
<evidence type="ECO:0000259" key="6">
    <source>
        <dbReference type="Pfam" id="PF08389"/>
    </source>
</evidence>
<evidence type="ECO:0000256" key="5">
    <source>
        <dbReference type="SAM" id="MobiDB-lite"/>
    </source>
</evidence>
<dbReference type="InterPro" id="IPR013598">
    <property type="entry name" value="Exportin-1/Importin-b-like"/>
</dbReference>
<dbReference type="PANTHER" id="PTHR12363">
    <property type="entry name" value="TRANSPORTIN 3 AND IMPORTIN 13"/>
    <property type="match status" value="1"/>
</dbReference>
<evidence type="ECO:0000256" key="4">
    <source>
        <dbReference type="ARBA" id="ARBA00023242"/>
    </source>
</evidence>
<proteinExistence type="inferred from homology"/>
<sequence length="1030" mass="112421">MAATPDLVPVLAENLRSLYLGTDDAARRRADHFLQKIQRGPESWALADAILGGRTPFAPNPPNLDADAVSPHAVTFASMTLHCKVSGDLHELSGDQASALRQAALAHLDTWSAQNVPIAVPKKLCLAVAALAVSTSWEGALPHVQNSLQGSDADVDKACRTRAVAVELLAALPEQCFSKQFNVPLSRREHFNRYLRDASAGVLDVLTSLVGWASSTARSTSPSGADRLTVAAFECLSAWISFCDIPPEKLAQSPLFAGAFDALDHPSLFEVATDVVVESLRRFDCRDPRCAPLIGLVAPRIMAPACALAPRLERAKQSEDDDEGLGLCRLFCEMGEAYLPMIASERDCNQASIVEVLMACTEFPSRKVSQVPFRFWYHLAKAISKTEDAALQQKLRGVMSSTYVRLARLCVRLSARTENDLDGEDKDADSDEYESHRQDLFEALGDCCCVIGNQAVLEAIAEELKVAAAPEHATNDGIESCLFALRGVADYVGHSDNNVIEPALQLTCTLPQDWRRARRQGAVLIGSYAKWLQRHPTTIQPCVQFLLEELSQEVRAPTRRRREPSASRAARALTALCHRCAAELAAANFVQVRDQIVNNVPLKDELSVLEGLGAVVAASATYESVVQGTQMLARPPAESLALLAQSDNAEPRSVAHELDRLTAVMRCASPSSQLLNGRPHPVLEVFANLWPVFEAVSIKMKTSHLVIEKLCRCYKHAMRSCRKHFEPMLDRMTAHLIKSLQDGVQNAGSPTLQDGSRHSASAPLSSFVYCCSICITEFGDEARMIPKLFEMVSSVSQACFALLQSPQHFAEHPDLVEEYFYLASRFLDYCPGSLLSSPLLGHILQSASTGLRVEHREALRGVLHFCGECTAAAVLALKKSGDPLPPAMSSDEPLQARDAPRSQEDVDLARSAAQSVRRLLVDQDGGRALVDGLLAALSGDLPAQFLEEGRGSLLGCLWKLRLFCPPDVFARWCGASLEVITANFASTEIAGDLLNAVSVDPPRRDAFHDAFVVFARCFQTNKRGRRRSHR</sequence>
<comment type="caution">
    <text evidence="7">The sequence shown here is derived from an EMBL/GenBank/DDBJ whole genome shotgun (WGS) entry which is preliminary data.</text>
</comment>
<dbReference type="InterPro" id="IPR057941">
    <property type="entry name" value="TPR_TNPO3_IPO13_2nd"/>
</dbReference>
<dbReference type="Pfam" id="PF08389">
    <property type="entry name" value="Xpo1"/>
    <property type="match status" value="1"/>
</dbReference>
<dbReference type="EMBL" id="CAKKNE010000001">
    <property type="protein sequence ID" value="CAH0366739.1"/>
    <property type="molecule type" value="Genomic_DNA"/>
</dbReference>
<dbReference type="AlphaFoldDB" id="A0A8J2SEP9"/>
<feature type="compositionally biased region" description="Basic and acidic residues" evidence="5">
    <location>
        <begin position="894"/>
        <end position="903"/>
    </location>
</feature>
<feature type="region of interest" description="Disordered" evidence="5">
    <location>
        <begin position="884"/>
        <end position="903"/>
    </location>
</feature>
<gene>
    <name evidence="7" type="ORF">PECAL_1P32480</name>
</gene>
<evidence type="ECO:0000313" key="7">
    <source>
        <dbReference type="EMBL" id="CAH0366739.1"/>
    </source>
</evidence>
<protein>
    <recommendedName>
        <fullName evidence="6">Exportin-1/Importin-beta-like domain-containing protein</fullName>
    </recommendedName>
</protein>